<dbReference type="PATRIC" id="fig|46224.3.peg.3868"/>
<dbReference type="PANTHER" id="PTHR32114">
    <property type="entry name" value="ABC TRANSPORTER ABCH.3"/>
    <property type="match status" value="1"/>
</dbReference>
<evidence type="ECO:0000259" key="5">
    <source>
        <dbReference type="Pfam" id="PF13476"/>
    </source>
</evidence>
<dbReference type="Proteomes" id="UP000595512">
    <property type="component" value="Chromosome"/>
</dbReference>
<dbReference type="OrthoDB" id="9795626at2"/>
<gene>
    <name evidence="6" type="ORF">B4102_1139</name>
    <name evidence="7" type="ORF">JGZ69_20240</name>
</gene>
<feature type="coiled-coil region" evidence="4">
    <location>
        <begin position="688"/>
        <end position="722"/>
    </location>
</feature>
<dbReference type="SUPFAM" id="SSF52540">
    <property type="entry name" value="P-loop containing nucleoside triphosphate hydrolases"/>
    <property type="match status" value="3"/>
</dbReference>
<evidence type="ECO:0000256" key="2">
    <source>
        <dbReference type="ARBA" id="ARBA00011322"/>
    </source>
</evidence>
<evidence type="ECO:0000256" key="4">
    <source>
        <dbReference type="SAM" id="Coils"/>
    </source>
</evidence>
<feature type="domain" description="Rad50/SbcC-type AAA" evidence="5">
    <location>
        <begin position="5"/>
        <end position="216"/>
    </location>
</feature>
<dbReference type="AlphaFoldDB" id="A0A150KNZ0"/>
<comment type="similarity">
    <text evidence="1">Belongs to the SMC family. SbcC subfamily.</text>
</comment>
<dbReference type="EMBL" id="LQYN01000073">
    <property type="protein sequence ID" value="KYD00127.1"/>
    <property type="molecule type" value="Genomic_DNA"/>
</dbReference>
<dbReference type="PANTHER" id="PTHR32114:SF2">
    <property type="entry name" value="ABC TRANSPORTER ABCH.3"/>
    <property type="match status" value="1"/>
</dbReference>
<dbReference type="Pfam" id="PF13558">
    <property type="entry name" value="SbcC_Walker_B"/>
    <property type="match status" value="1"/>
</dbReference>
<dbReference type="KEGG" id="hspo:JGZ69_20240"/>
<dbReference type="STRING" id="46224.B4102_1139"/>
<sequence>MKPLKLMMQAFGPYAEKEVIDFTELGNRTMFVISGKTGSGKTTIFDGISFAIYGKASGEDRNGNELRSQFAKDELPTEVSLQFSLRNKTYFIWRSPQQEKRKSRGDGFTTVGAKAELYLLNETGDKQILAANVRDTDEKIKEIIQLDANQFRQILMIPQGEFRKLLTSESKDKEQILQRLFHTELYKRIEEQLKEEAATLKKYVEAKIEERSMALKSIYQIENEDLHSEIEEDIINDVKIIPMLTAEIKKMQQMAVELQVKMEQKKLERDESKKKVDEAETLLKQFANRDRLKKEKDFLESKKDYYDQMKVEIEQAYKASRLEQQDQLCHRIKKEYDTYKADFQHSKNQLERIASLLEQAEIRLKQEEEKSDLRNRIADELVKVTNLKDEVYSLANRKKELQTLGKEYKIIELKIEQTKKQIEQIEKNINEKRNEQKWVDELKLLSLKNEKELDQLTNIIHKLRKIADLMQKEAKTKGDLEEKGKLYEYAKVRLEDAKNTLSTLERKWQIGQAGLLAQTLIEGDPCPVCGSTHHPNRSIIHEEIPTEKDLKSAKLEVEKLENEYRKIETNWFEIKSSLTHLNVSIEEQKEEMTVIIPELSLENVEQTLRLYEEKLVEKNQLINEQKMKISQFNQIEKDIEQLEGKRKQERNNEESYLENEREIAKRYTELNTSIQSSLKNIPNEIQTIDVYEKKVKSLTKQKQQLEQDFENAKLYVQQLKEQLSGNRASNEKLLDLLTKSEGTLKEERKKFINMLSEEGFSGYQQFSQAKRERETIKQLEQQVQNYREEFRSVSDRYQEIEELLKNVEKPQIDQLKQQFIELENDLQDLSSTHSTVLMKIHHNEEIARKVAKINHTIKESEEKYKVIGHLSDISKGQNTYRITFERYVLAAFLDDILQVANTRLTRMTSGRYHLLRKTDRSKGNVQSGLELLIFDQYTGQERHVKTLSGGESFKASLALALGLADVVQQHSGGVSLETMFIDEGFGTLDPESLDQAIESLMDIQNSGRLVGIISHVPELKERIDARLEVYSSQNGSKTEFHFLN</sequence>
<proteinExistence type="inferred from homology"/>
<keyword evidence="8" id="KW-1185">Reference proteome</keyword>
<feature type="coiled-coil region" evidence="4">
    <location>
        <begin position="248"/>
        <end position="289"/>
    </location>
</feature>
<dbReference type="InterPro" id="IPR038729">
    <property type="entry name" value="Rad50/SbcC_AAA"/>
</dbReference>
<keyword evidence="4" id="KW-0175">Coiled coil</keyword>
<dbReference type="GO" id="GO:0016887">
    <property type="term" value="F:ATP hydrolysis activity"/>
    <property type="evidence" value="ECO:0007669"/>
    <property type="project" value="InterPro"/>
</dbReference>
<comment type="subunit">
    <text evidence="2">Heterodimer of SbcC and SbcD.</text>
</comment>
<evidence type="ECO:0000256" key="1">
    <source>
        <dbReference type="ARBA" id="ARBA00006930"/>
    </source>
</evidence>
<dbReference type="Pfam" id="PF13476">
    <property type="entry name" value="AAA_23"/>
    <property type="match status" value="1"/>
</dbReference>
<evidence type="ECO:0000313" key="9">
    <source>
        <dbReference type="Proteomes" id="UP000595512"/>
    </source>
</evidence>
<reference evidence="7 9" key="2">
    <citation type="submission" date="2020-12" db="EMBL/GenBank/DDBJ databases">
        <title>Taxonomic evaluation of the Bacillus sporothermodurans group of bacteria based on whole genome sequences.</title>
        <authorList>
            <person name="Fiedler G."/>
            <person name="Herbstmann A.-D."/>
            <person name="Doll E."/>
            <person name="Wenning M."/>
            <person name="Brinks E."/>
            <person name="Kabisch J."/>
            <person name="Breitenwieser F."/>
            <person name="Lappann M."/>
            <person name="Boehnlein C."/>
            <person name="Franz C."/>
        </authorList>
    </citation>
    <scope>NUCLEOTIDE SEQUENCE [LARGE SCALE GENOMIC DNA]</scope>
    <source>
        <strain evidence="7 9">DSM 10599</strain>
    </source>
</reference>
<feature type="coiled-coil region" evidence="4">
    <location>
        <begin position="347"/>
        <end position="507"/>
    </location>
</feature>
<dbReference type="Gene3D" id="3.40.50.300">
    <property type="entry name" value="P-loop containing nucleotide triphosphate hydrolases"/>
    <property type="match status" value="2"/>
</dbReference>
<accession>A0A150KNZ0</accession>
<feature type="coiled-coil region" evidence="4">
    <location>
        <begin position="601"/>
        <end position="659"/>
    </location>
</feature>
<dbReference type="EMBL" id="CP066701">
    <property type="protein sequence ID" value="QQX25020.1"/>
    <property type="molecule type" value="Genomic_DNA"/>
</dbReference>
<dbReference type="RefSeq" id="WP_066233372.1">
    <property type="nucleotide sequence ID" value="NZ_CP066701.1"/>
</dbReference>
<feature type="coiled-coil region" evidence="4">
    <location>
        <begin position="769"/>
        <end position="863"/>
    </location>
</feature>
<evidence type="ECO:0000256" key="3">
    <source>
        <dbReference type="ARBA" id="ARBA00013368"/>
    </source>
</evidence>
<dbReference type="Proteomes" id="UP000075666">
    <property type="component" value="Unassembled WGS sequence"/>
</dbReference>
<organism evidence="6 8">
    <name type="scientific">Heyndrickxia sporothermodurans</name>
    <dbReference type="NCBI Taxonomy" id="46224"/>
    <lineage>
        <taxon>Bacteria</taxon>
        <taxon>Bacillati</taxon>
        <taxon>Bacillota</taxon>
        <taxon>Bacilli</taxon>
        <taxon>Bacillales</taxon>
        <taxon>Bacillaceae</taxon>
        <taxon>Heyndrickxia</taxon>
    </lineage>
</organism>
<evidence type="ECO:0000313" key="7">
    <source>
        <dbReference type="EMBL" id="QQX25020.1"/>
    </source>
</evidence>
<evidence type="ECO:0000313" key="8">
    <source>
        <dbReference type="Proteomes" id="UP000075666"/>
    </source>
</evidence>
<evidence type="ECO:0000313" key="6">
    <source>
        <dbReference type="EMBL" id="KYD00127.1"/>
    </source>
</evidence>
<protein>
    <recommendedName>
        <fullName evidence="3">Nuclease SbcCD subunit C</fullName>
    </recommendedName>
</protein>
<dbReference type="InterPro" id="IPR027417">
    <property type="entry name" value="P-loop_NTPase"/>
</dbReference>
<dbReference type="GO" id="GO:0006302">
    <property type="term" value="P:double-strand break repair"/>
    <property type="evidence" value="ECO:0007669"/>
    <property type="project" value="InterPro"/>
</dbReference>
<name>A0A150KNZ0_9BACI</name>
<reference evidence="6 8" key="1">
    <citation type="submission" date="2016-01" db="EMBL/GenBank/DDBJ databases">
        <title>Genome Sequences of Twelve Sporeforming Bacillus Species Isolated from Foods.</title>
        <authorList>
            <person name="Berendsen E.M."/>
            <person name="Wells-Bennik M.H."/>
            <person name="Krawcyk A.O."/>
            <person name="De Jong A."/>
            <person name="Holsappel S."/>
            <person name="Eijlander R.T."/>
            <person name="Kuipers O.P."/>
        </authorList>
    </citation>
    <scope>NUCLEOTIDE SEQUENCE [LARGE SCALE GENOMIC DNA]</scope>
    <source>
        <strain evidence="6 8">B4102</strain>
    </source>
</reference>